<dbReference type="EC" id="3.1.4.46" evidence="2"/>
<dbReference type="PANTHER" id="PTHR43620:SF7">
    <property type="entry name" value="GLYCEROPHOSPHODIESTER PHOSPHODIESTERASE GDPD5-RELATED"/>
    <property type="match status" value="1"/>
</dbReference>
<keyword evidence="5" id="KW-0378">Hydrolase</keyword>
<dbReference type="PANTHER" id="PTHR43620">
    <property type="entry name" value="GLYCEROPHOSPHORYL DIESTER PHOSPHODIESTERASE"/>
    <property type="match status" value="1"/>
</dbReference>
<evidence type="ECO:0000256" key="2">
    <source>
        <dbReference type="ARBA" id="ARBA00012247"/>
    </source>
</evidence>
<comment type="similarity">
    <text evidence="1">Belongs to the glycerophosphoryl diester phosphodiesterase family.</text>
</comment>
<dbReference type="Gene3D" id="3.20.20.190">
    <property type="entry name" value="Phosphatidylinositol (PI) phosphodiesterase"/>
    <property type="match status" value="1"/>
</dbReference>
<dbReference type="GO" id="GO:0042597">
    <property type="term" value="C:periplasmic space"/>
    <property type="evidence" value="ECO:0007669"/>
    <property type="project" value="TreeGrafter"/>
</dbReference>
<dbReference type="InterPro" id="IPR030395">
    <property type="entry name" value="GP_PDE_dom"/>
</dbReference>
<evidence type="ECO:0000256" key="3">
    <source>
        <dbReference type="ARBA" id="ARBA00022729"/>
    </source>
</evidence>
<dbReference type="NCBIfam" id="NF008354">
    <property type="entry name" value="PRK11143.1"/>
    <property type="match status" value="1"/>
</dbReference>
<evidence type="ECO:0000256" key="5">
    <source>
        <dbReference type="ARBA" id="ARBA00022801"/>
    </source>
</evidence>
<dbReference type="GO" id="GO:0006071">
    <property type="term" value="P:glycerol metabolic process"/>
    <property type="evidence" value="ECO:0007669"/>
    <property type="project" value="UniProtKB-KW"/>
</dbReference>
<keyword evidence="9" id="KW-1185">Reference proteome</keyword>
<feature type="domain" description="GP-PDE" evidence="7">
    <location>
        <begin position="31"/>
        <end position="326"/>
    </location>
</feature>
<evidence type="ECO:0000259" key="7">
    <source>
        <dbReference type="PROSITE" id="PS51704"/>
    </source>
</evidence>
<name>A0A1D8P8Z0_9FLAO</name>
<keyword evidence="3" id="KW-0732">Signal</keyword>
<dbReference type="PROSITE" id="PS51704">
    <property type="entry name" value="GP_PDE"/>
    <property type="match status" value="1"/>
</dbReference>
<evidence type="ECO:0000256" key="4">
    <source>
        <dbReference type="ARBA" id="ARBA00022798"/>
    </source>
</evidence>
<dbReference type="SUPFAM" id="SSF51695">
    <property type="entry name" value="PLC-like phosphodiesterases"/>
    <property type="match status" value="1"/>
</dbReference>
<proteinExistence type="inferred from homology"/>
<evidence type="ECO:0000313" key="9">
    <source>
        <dbReference type="Proteomes" id="UP000176050"/>
    </source>
</evidence>
<evidence type="ECO:0000256" key="1">
    <source>
        <dbReference type="ARBA" id="ARBA00007277"/>
    </source>
</evidence>
<dbReference type="GO" id="GO:0006629">
    <property type="term" value="P:lipid metabolic process"/>
    <property type="evidence" value="ECO:0007669"/>
    <property type="project" value="InterPro"/>
</dbReference>
<dbReference type="PROSITE" id="PS51257">
    <property type="entry name" value="PROKAR_LIPOPROTEIN"/>
    <property type="match status" value="1"/>
</dbReference>
<dbReference type="EMBL" id="CP017478">
    <property type="protein sequence ID" value="AOW21005.1"/>
    <property type="molecule type" value="Genomic_DNA"/>
</dbReference>
<comment type="catalytic activity">
    <reaction evidence="6">
        <text>a sn-glycero-3-phosphodiester + H2O = an alcohol + sn-glycerol 3-phosphate + H(+)</text>
        <dbReference type="Rhea" id="RHEA:12969"/>
        <dbReference type="ChEBI" id="CHEBI:15377"/>
        <dbReference type="ChEBI" id="CHEBI:15378"/>
        <dbReference type="ChEBI" id="CHEBI:30879"/>
        <dbReference type="ChEBI" id="CHEBI:57597"/>
        <dbReference type="ChEBI" id="CHEBI:83408"/>
        <dbReference type="EC" id="3.1.4.46"/>
    </reaction>
</comment>
<dbReference type="KEGG" id="lul:LPB138_10085"/>
<dbReference type="Pfam" id="PF03009">
    <property type="entry name" value="GDPD"/>
    <property type="match status" value="1"/>
</dbReference>
<dbReference type="OrthoDB" id="384721at2"/>
<dbReference type="InterPro" id="IPR017946">
    <property type="entry name" value="PLC-like_Pdiesterase_TIM-brl"/>
</dbReference>
<dbReference type="Proteomes" id="UP000176050">
    <property type="component" value="Chromosome"/>
</dbReference>
<organism evidence="8 9">
    <name type="scientific">Urechidicola croceus</name>
    <dbReference type="NCBI Taxonomy" id="1850246"/>
    <lineage>
        <taxon>Bacteria</taxon>
        <taxon>Pseudomonadati</taxon>
        <taxon>Bacteroidota</taxon>
        <taxon>Flavobacteriia</taxon>
        <taxon>Flavobacteriales</taxon>
        <taxon>Flavobacteriaceae</taxon>
        <taxon>Urechidicola</taxon>
    </lineage>
</organism>
<keyword evidence="4" id="KW-0319">Glycerol metabolism</keyword>
<dbReference type="STRING" id="1850246.LPB138_10085"/>
<reference evidence="8 9" key="1">
    <citation type="submission" date="2016-10" db="EMBL/GenBank/DDBJ databases">
        <title>Lutibacter sp. LPB0138, isolated from marine gastropod.</title>
        <authorList>
            <person name="Kim E."/>
            <person name="Yi H."/>
        </authorList>
    </citation>
    <scope>NUCLEOTIDE SEQUENCE [LARGE SCALE GENOMIC DNA]</scope>
    <source>
        <strain evidence="8 9">LPB0138</strain>
    </source>
</reference>
<gene>
    <name evidence="8" type="ORF">LPB138_10085</name>
</gene>
<protein>
    <recommendedName>
        <fullName evidence="2">glycerophosphodiester phosphodiesterase</fullName>
        <ecNumber evidence="2">3.1.4.46</ecNumber>
    </recommendedName>
</protein>
<evidence type="ECO:0000313" key="8">
    <source>
        <dbReference type="EMBL" id="AOW21005.1"/>
    </source>
</evidence>
<dbReference type="GO" id="GO:0008889">
    <property type="term" value="F:glycerophosphodiester phosphodiesterase activity"/>
    <property type="evidence" value="ECO:0007669"/>
    <property type="project" value="UniProtKB-EC"/>
</dbReference>
<dbReference type="RefSeq" id="WP_070237169.1">
    <property type="nucleotide sequence ID" value="NZ_CP017478.1"/>
</dbReference>
<evidence type="ECO:0000256" key="6">
    <source>
        <dbReference type="ARBA" id="ARBA00047512"/>
    </source>
</evidence>
<sequence length="330" mass="38331">MLNRLLLISVLIMTVGCTNPKTTISKMNTHKIVIAHRGASGYLPEHTLEAKAMAHAMKPDYLEQDIVLSKDGFPVVFHDIYLDEITDVKSKFPKRKRIDDRYYVIDFTLEELRQLELIDRINVETGKFLYPYRYPTNRSSFKIHTLEEEIVMIQGMNYSTGKDIGIYPEIKEPAFHRKEGQDISVIVLEILRTYGYETISDNCILQCFDPVELKRIREDLNSELFLVQLMEGDYKESFLKEVRTYANGIGPWYKEILNGKDSEGKWQFSSLVRDAQELDLVVHAYTFRSDDLGEFKSFNELLNVGFNEMNLDGVFTDFPDKAVEFLESKK</sequence>
<dbReference type="AlphaFoldDB" id="A0A1D8P8Z0"/>
<accession>A0A1D8P8Z0</accession>